<dbReference type="PANTHER" id="PTHR45623:SF14">
    <property type="entry name" value="CHROMODOMAIN-HELICASE-DNA-BINDING PROTEIN 1"/>
    <property type="match status" value="1"/>
</dbReference>
<reference evidence="5" key="1">
    <citation type="submission" date="2021-01" db="UniProtKB">
        <authorList>
            <consortium name="EnsemblPlants"/>
        </authorList>
    </citation>
    <scope>IDENTIFICATION</scope>
</reference>
<feature type="transmembrane region" description="Helical" evidence="3">
    <location>
        <begin position="6"/>
        <end position="24"/>
    </location>
</feature>
<dbReference type="GO" id="GO:0005634">
    <property type="term" value="C:nucleus"/>
    <property type="evidence" value="ECO:0007669"/>
    <property type="project" value="UniProtKB-SubCell"/>
</dbReference>
<dbReference type="GO" id="GO:0003677">
    <property type="term" value="F:DNA binding"/>
    <property type="evidence" value="ECO:0007669"/>
    <property type="project" value="TreeGrafter"/>
</dbReference>
<evidence type="ECO:0000259" key="4">
    <source>
        <dbReference type="Pfam" id="PF00176"/>
    </source>
</evidence>
<keyword evidence="2" id="KW-0539">Nucleus</keyword>
<feature type="domain" description="SNF2 N-terminal" evidence="4">
    <location>
        <begin position="26"/>
        <end position="128"/>
    </location>
</feature>
<sequence>MLLATTSMFISLTPMLFLILISWLKYRALLHFLDPPKFRNKDDFVQNYKNLSSFNEKELANLHTELRPHILRRVIKDVEKSLPPKIERIMRVDMSPLQKQYYKWILERNFHDLNKGVRGNQVCIVCLFLSLTMDMQKWDALPFLSLMLFVLS</sequence>
<dbReference type="GO" id="GO:0005524">
    <property type="term" value="F:ATP binding"/>
    <property type="evidence" value="ECO:0007669"/>
    <property type="project" value="InterPro"/>
</dbReference>
<protein>
    <recommendedName>
        <fullName evidence="4">SNF2 N-terminal domain-containing protein</fullName>
    </recommendedName>
</protein>
<evidence type="ECO:0000313" key="5">
    <source>
        <dbReference type="EnsemblPlants" id="Kaladp0030s0044.1.v1.1"/>
    </source>
</evidence>
<dbReference type="Gramene" id="Kaladp0030s0044.1.v1.1">
    <property type="protein sequence ID" value="Kaladp0030s0044.1.v1.1"/>
    <property type="gene ID" value="Kaladp0030s0044.v1.1"/>
</dbReference>
<proteinExistence type="predicted"/>
<dbReference type="InterPro" id="IPR027417">
    <property type="entry name" value="P-loop_NTPase"/>
</dbReference>
<organism evidence="5 6">
    <name type="scientific">Kalanchoe fedtschenkoi</name>
    <name type="common">Lavender scallops</name>
    <name type="synonym">South American air plant</name>
    <dbReference type="NCBI Taxonomy" id="63787"/>
    <lineage>
        <taxon>Eukaryota</taxon>
        <taxon>Viridiplantae</taxon>
        <taxon>Streptophyta</taxon>
        <taxon>Embryophyta</taxon>
        <taxon>Tracheophyta</taxon>
        <taxon>Spermatophyta</taxon>
        <taxon>Magnoliopsida</taxon>
        <taxon>eudicotyledons</taxon>
        <taxon>Gunneridae</taxon>
        <taxon>Pentapetalae</taxon>
        <taxon>Saxifragales</taxon>
        <taxon>Crassulaceae</taxon>
        <taxon>Kalanchoe</taxon>
    </lineage>
</organism>
<dbReference type="AlphaFoldDB" id="A0A7N0ZT06"/>
<accession>A0A7N0ZT06</accession>
<dbReference type="GO" id="GO:0034728">
    <property type="term" value="P:nucleosome organization"/>
    <property type="evidence" value="ECO:0007669"/>
    <property type="project" value="TreeGrafter"/>
</dbReference>
<dbReference type="SUPFAM" id="SSF52540">
    <property type="entry name" value="P-loop containing nucleoside triphosphate hydrolases"/>
    <property type="match status" value="1"/>
</dbReference>
<dbReference type="Gene3D" id="3.40.50.300">
    <property type="entry name" value="P-loop containing nucleotide triphosphate hydrolases"/>
    <property type="match status" value="1"/>
</dbReference>
<dbReference type="GO" id="GO:0000785">
    <property type="term" value="C:chromatin"/>
    <property type="evidence" value="ECO:0007669"/>
    <property type="project" value="TreeGrafter"/>
</dbReference>
<dbReference type="EnsemblPlants" id="Kaladp0030s0044.1.v1.1">
    <property type="protein sequence ID" value="Kaladp0030s0044.1.v1.1"/>
    <property type="gene ID" value="Kaladp0030s0044.v1.1"/>
</dbReference>
<keyword evidence="6" id="KW-1185">Reference proteome</keyword>
<dbReference type="Proteomes" id="UP000594263">
    <property type="component" value="Unplaced"/>
</dbReference>
<dbReference type="GO" id="GO:0016887">
    <property type="term" value="F:ATP hydrolysis activity"/>
    <property type="evidence" value="ECO:0007669"/>
    <property type="project" value="TreeGrafter"/>
</dbReference>
<dbReference type="InterPro" id="IPR000330">
    <property type="entry name" value="SNF2_N"/>
</dbReference>
<dbReference type="GO" id="GO:0003682">
    <property type="term" value="F:chromatin binding"/>
    <property type="evidence" value="ECO:0007669"/>
    <property type="project" value="TreeGrafter"/>
</dbReference>
<evidence type="ECO:0000256" key="3">
    <source>
        <dbReference type="SAM" id="Phobius"/>
    </source>
</evidence>
<evidence type="ECO:0000256" key="2">
    <source>
        <dbReference type="ARBA" id="ARBA00023242"/>
    </source>
</evidence>
<keyword evidence="3" id="KW-1133">Transmembrane helix</keyword>
<dbReference type="PANTHER" id="PTHR45623">
    <property type="entry name" value="CHROMODOMAIN-HELICASE-DNA-BINDING PROTEIN 3-RELATED-RELATED"/>
    <property type="match status" value="1"/>
</dbReference>
<dbReference type="Pfam" id="PF00176">
    <property type="entry name" value="SNF2-rel_dom"/>
    <property type="match status" value="1"/>
</dbReference>
<comment type="subcellular location">
    <subcellularLocation>
        <location evidence="1">Nucleus</location>
    </subcellularLocation>
</comment>
<dbReference type="InterPro" id="IPR038718">
    <property type="entry name" value="SNF2-like_sf"/>
</dbReference>
<evidence type="ECO:0000313" key="6">
    <source>
        <dbReference type="Proteomes" id="UP000594263"/>
    </source>
</evidence>
<dbReference type="GO" id="GO:0140658">
    <property type="term" value="F:ATP-dependent chromatin remodeler activity"/>
    <property type="evidence" value="ECO:0007669"/>
    <property type="project" value="TreeGrafter"/>
</dbReference>
<keyword evidence="3" id="KW-0472">Membrane</keyword>
<evidence type="ECO:0000256" key="1">
    <source>
        <dbReference type="ARBA" id="ARBA00004123"/>
    </source>
</evidence>
<keyword evidence="3" id="KW-0812">Transmembrane</keyword>
<dbReference type="GO" id="GO:0042393">
    <property type="term" value="F:histone binding"/>
    <property type="evidence" value="ECO:0007669"/>
    <property type="project" value="TreeGrafter"/>
</dbReference>
<dbReference type="Gene3D" id="3.40.50.10810">
    <property type="entry name" value="Tandem AAA-ATPase domain"/>
    <property type="match status" value="1"/>
</dbReference>
<name>A0A7N0ZT06_KALFE</name>